<sequence length="372" mass="39031">MSALALAWPAAPGGGPSAFLCDEFLAPRERSPRGPIEPACVEITARLDRALEARESRLPDLALCFEESARVASLLGRLIDARRLYRASIALLASSFDQNGDLTALALALRAALGLGRIEGSLGHDDEALFLFEKLAALPLGGSLEAGPLVVTAARWAEVRAFAPLLGPKLAAEAIAAALETLISGARYDVALAVARVREANDSPALDAFRREATATALGRMGLFGEALVFLASAIAREPLPTRPIFEQKRAEVLAASGQLDAARARSSFVVEALEDRFRASPASLDDLALAARALRLLAMLGQVPAAFAVRAFELAGLVGDVPLEAELALRVVASDAPRGTRERAANVAVSLVGHHAPSFAALRDRLCSIAA</sequence>
<comment type="caution">
    <text evidence="1">The sequence shown here is derived from an EMBL/GenBank/DDBJ whole genome shotgun (WGS) entry which is preliminary data.</text>
</comment>
<dbReference type="AlphaFoldDB" id="A0A4V5PNK4"/>
<dbReference type="RefSeq" id="WP_136927426.1">
    <property type="nucleotide sequence ID" value="NZ_SSMQ01000002.1"/>
</dbReference>
<organism evidence="1 2">
    <name type="scientific">Polyangium fumosum</name>
    <dbReference type="NCBI Taxonomy" id="889272"/>
    <lineage>
        <taxon>Bacteria</taxon>
        <taxon>Pseudomonadati</taxon>
        <taxon>Myxococcota</taxon>
        <taxon>Polyangia</taxon>
        <taxon>Polyangiales</taxon>
        <taxon>Polyangiaceae</taxon>
        <taxon>Polyangium</taxon>
    </lineage>
</organism>
<keyword evidence="2" id="KW-1185">Reference proteome</keyword>
<reference evidence="1 2" key="1">
    <citation type="submission" date="2019-04" db="EMBL/GenBank/DDBJ databases">
        <authorList>
            <person name="Li Y."/>
            <person name="Wang J."/>
        </authorList>
    </citation>
    <scope>NUCLEOTIDE SEQUENCE [LARGE SCALE GENOMIC DNA]</scope>
    <source>
        <strain evidence="1 2">DSM 14668</strain>
    </source>
</reference>
<dbReference type="EMBL" id="SSMQ01000002">
    <property type="protein sequence ID" value="TKD12788.1"/>
    <property type="molecule type" value="Genomic_DNA"/>
</dbReference>
<evidence type="ECO:0000313" key="1">
    <source>
        <dbReference type="EMBL" id="TKD12788.1"/>
    </source>
</evidence>
<evidence type="ECO:0000313" key="2">
    <source>
        <dbReference type="Proteomes" id="UP000309215"/>
    </source>
</evidence>
<proteinExistence type="predicted"/>
<dbReference type="Proteomes" id="UP000309215">
    <property type="component" value="Unassembled WGS sequence"/>
</dbReference>
<gene>
    <name evidence="1" type="ORF">E8A74_03310</name>
</gene>
<dbReference type="OrthoDB" id="9825135at2"/>
<evidence type="ECO:0008006" key="3">
    <source>
        <dbReference type="Google" id="ProtNLM"/>
    </source>
</evidence>
<protein>
    <recommendedName>
        <fullName evidence="3">Tetratricopeptide repeat protein</fullName>
    </recommendedName>
</protein>
<name>A0A4V5PNK4_9BACT</name>
<accession>A0A4V5PNK4</accession>